<dbReference type="RefSeq" id="WP_344371500.1">
    <property type="nucleotide sequence ID" value="NZ_BAAAPW010000002.1"/>
</dbReference>
<feature type="domain" description="Activator of Hsp90 ATPase homologue 1/2-like C-terminal" evidence="3">
    <location>
        <begin position="34"/>
        <end position="151"/>
    </location>
</feature>
<comment type="similarity">
    <text evidence="1">Belongs to the AHA1 family.</text>
</comment>
<keyword evidence="5" id="KW-1185">Reference proteome</keyword>
<dbReference type="InterPro" id="IPR013538">
    <property type="entry name" value="ASHA1/2-like_C"/>
</dbReference>
<sequence>MNEPERPAASAAEDPLAGPGRVEHRMERTYAVAADPDEVWEVIATAEGISSWMVPTQLDPRVGGEVSFDLGGWTSTGVVTDYTPAARFAYEEPWPIAERPEELAPDMAQWFDAIGVPLAEVYDGLPQVTPIATEFLIESASGGSCVIRVVTSAYGTGADWEREFFDEMVAGLVPILDRIATRLPVSVEP</sequence>
<evidence type="ECO:0000256" key="1">
    <source>
        <dbReference type="ARBA" id="ARBA00006817"/>
    </source>
</evidence>
<dbReference type="Gene3D" id="3.30.530.20">
    <property type="match status" value="1"/>
</dbReference>
<feature type="region of interest" description="Disordered" evidence="2">
    <location>
        <begin position="1"/>
        <end position="21"/>
    </location>
</feature>
<dbReference type="Pfam" id="PF08327">
    <property type="entry name" value="AHSA1"/>
    <property type="match status" value="1"/>
</dbReference>
<evidence type="ECO:0000256" key="2">
    <source>
        <dbReference type="SAM" id="MobiDB-lite"/>
    </source>
</evidence>
<evidence type="ECO:0000313" key="5">
    <source>
        <dbReference type="Proteomes" id="UP001501196"/>
    </source>
</evidence>
<dbReference type="EMBL" id="BAAAPW010000002">
    <property type="protein sequence ID" value="GAA2032660.1"/>
    <property type="molecule type" value="Genomic_DNA"/>
</dbReference>
<proteinExistence type="inferred from homology"/>
<dbReference type="Proteomes" id="UP001501196">
    <property type="component" value="Unassembled WGS sequence"/>
</dbReference>
<evidence type="ECO:0000259" key="3">
    <source>
        <dbReference type="Pfam" id="PF08327"/>
    </source>
</evidence>
<gene>
    <name evidence="4" type="ORF">GCM10009819_15900</name>
</gene>
<dbReference type="InterPro" id="IPR023393">
    <property type="entry name" value="START-like_dom_sf"/>
</dbReference>
<organism evidence="4 5">
    <name type="scientific">Agromyces tropicus</name>
    <dbReference type="NCBI Taxonomy" id="555371"/>
    <lineage>
        <taxon>Bacteria</taxon>
        <taxon>Bacillati</taxon>
        <taxon>Actinomycetota</taxon>
        <taxon>Actinomycetes</taxon>
        <taxon>Micrococcales</taxon>
        <taxon>Microbacteriaceae</taxon>
        <taxon>Agromyces</taxon>
    </lineage>
</organism>
<protein>
    <recommendedName>
        <fullName evidence="3">Activator of Hsp90 ATPase homologue 1/2-like C-terminal domain-containing protein</fullName>
    </recommendedName>
</protein>
<accession>A0ABN2UGQ7</accession>
<dbReference type="SUPFAM" id="SSF55961">
    <property type="entry name" value="Bet v1-like"/>
    <property type="match status" value="1"/>
</dbReference>
<reference evidence="4 5" key="1">
    <citation type="journal article" date="2019" name="Int. J. Syst. Evol. Microbiol.">
        <title>The Global Catalogue of Microorganisms (GCM) 10K type strain sequencing project: providing services to taxonomists for standard genome sequencing and annotation.</title>
        <authorList>
            <consortium name="The Broad Institute Genomics Platform"/>
            <consortium name="The Broad Institute Genome Sequencing Center for Infectious Disease"/>
            <person name="Wu L."/>
            <person name="Ma J."/>
        </authorList>
    </citation>
    <scope>NUCLEOTIDE SEQUENCE [LARGE SCALE GENOMIC DNA]</scope>
    <source>
        <strain evidence="4 5">JCM 15672</strain>
    </source>
</reference>
<name>A0ABN2UGQ7_9MICO</name>
<evidence type="ECO:0000313" key="4">
    <source>
        <dbReference type="EMBL" id="GAA2032660.1"/>
    </source>
</evidence>
<comment type="caution">
    <text evidence="4">The sequence shown here is derived from an EMBL/GenBank/DDBJ whole genome shotgun (WGS) entry which is preliminary data.</text>
</comment>